<reference evidence="1 2" key="2">
    <citation type="submission" date="2018-11" db="EMBL/GenBank/DDBJ databases">
        <authorList>
            <consortium name="Pathogen Informatics"/>
        </authorList>
    </citation>
    <scope>NUCLEOTIDE SEQUENCE [LARGE SCALE GENOMIC DNA]</scope>
</reference>
<organism evidence="3">
    <name type="scientific">Onchocerca flexuosa</name>
    <dbReference type="NCBI Taxonomy" id="387005"/>
    <lineage>
        <taxon>Eukaryota</taxon>
        <taxon>Metazoa</taxon>
        <taxon>Ecdysozoa</taxon>
        <taxon>Nematoda</taxon>
        <taxon>Chromadorea</taxon>
        <taxon>Rhabditida</taxon>
        <taxon>Spirurina</taxon>
        <taxon>Spiruromorpha</taxon>
        <taxon>Filarioidea</taxon>
        <taxon>Onchocercidae</taxon>
        <taxon>Onchocerca</taxon>
    </lineage>
</organism>
<name>A0A183HIH8_9BILA</name>
<keyword evidence="2" id="KW-1185">Reference proteome</keyword>
<dbReference type="WBParaSite" id="OFLC_0000728901-mRNA-1">
    <property type="protein sequence ID" value="OFLC_0000728901-mRNA-1"/>
    <property type="gene ID" value="OFLC_0000728901"/>
</dbReference>
<proteinExistence type="predicted"/>
<reference evidence="3" key="1">
    <citation type="submission" date="2016-06" db="UniProtKB">
        <authorList>
            <consortium name="WormBaseParasite"/>
        </authorList>
    </citation>
    <scope>IDENTIFICATION</scope>
</reference>
<accession>A0A183HIH8</accession>
<dbReference type="EMBL" id="UZAJ01007497">
    <property type="protein sequence ID" value="VDO50238.1"/>
    <property type="molecule type" value="Genomic_DNA"/>
</dbReference>
<evidence type="ECO:0000313" key="2">
    <source>
        <dbReference type="Proteomes" id="UP000267606"/>
    </source>
</evidence>
<protein>
    <submittedName>
        <fullName evidence="1 3">Uncharacterized protein</fullName>
    </submittedName>
</protein>
<dbReference type="Proteomes" id="UP000267606">
    <property type="component" value="Unassembled WGS sequence"/>
</dbReference>
<gene>
    <name evidence="1" type="ORF">OFLC_LOCUS7290</name>
</gene>
<evidence type="ECO:0000313" key="3">
    <source>
        <dbReference type="WBParaSite" id="OFLC_0000728901-mRNA-1"/>
    </source>
</evidence>
<evidence type="ECO:0000313" key="1">
    <source>
        <dbReference type="EMBL" id="VDO50238.1"/>
    </source>
</evidence>
<dbReference type="AlphaFoldDB" id="A0A183HIH8"/>
<sequence length="144" mass="16706">MLCPDKSREQSKQLELSKAIALASHYEKLIDSKRLRSIRQAVIYMRELDTIEDRIDSIIETLDQITNEVDNKIDCCAVNFKKAFTLIAVSRNGLCQNQFLSVQLQKQQKTINDIAHQFSNSMRLINSMHDNFEEYKSLLKKVVI</sequence>